<dbReference type="Pfam" id="PF03703">
    <property type="entry name" value="bPH_2"/>
    <property type="match status" value="1"/>
</dbReference>
<dbReference type="AlphaFoldDB" id="D3SUI9"/>
<keyword evidence="1" id="KW-0812">Transmembrane</keyword>
<dbReference type="RefSeq" id="WP_004215731.1">
    <property type="nucleotide sequence ID" value="NC_013922.1"/>
</dbReference>
<evidence type="ECO:0000313" key="4">
    <source>
        <dbReference type="EMBL" id="ELY29030.1"/>
    </source>
</evidence>
<dbReference type="PANTHER" id="PTHR37938:SF1">
    <property type="entry name" value="BLL0215 PROTEIN"/>
    <property type="match status" value="1"/>
</dbReference>
<evidence type="ECO:0000313" key="3">
    <source>
        <dbReference type="EMBL" id="ADD05247.1"/>
    </source>
</evidence>
<dbReference type="Proteomes" id="UP000001879">
    <property type="component" value="Chromosome"/>
</dbReference>
<accession>D3SUI9</accession>
<keyword evidence="5" id="KW-1185">Reference proteome</keyword>
<evidence type="ECO:0000313" key="6">
    <source>
        <dbReference type="Proteomes" id="UP000011543"/>
    </source>
</evidence>
<dbReference type="eggNOG" id="arCOG04619">
    <property type="taxonomic scope" value="Archaea"/>
</dbReference>
<reference evidence="3" key="4">
    <citation type="submission" date="2016-09" db="EMBL/GenBank/DDBJ databases">
        <authorList>
            <person name="Pfeiffer F."/>
        </authorList>
    </citation>
    <scope>NUCLEOTIDE SEQUENCE</scope>
    <source>
        <strain evidence="3">ATCC 43099</strain>
    </source>
</reference>
<keyword evidence="1" id="KW-1133">Transmembrane helix</keyword>
<feature type="transmembrane region" description="Helical" evidence="1">
    <location>
        <begin position="56"/>
        <end position="79"/>
    </location>
</feature>
<dbReference type="HOGENOM" id="CLU_093716_1_0_2"/>
<organism evidence="3 5">
    <name type="scientific">Natrialba magadii (strain ATCC 43099 / DSM 3394 / CCM 3739 / CIP 104546 / IAM 13178 / JCM 8861 / NBRC 102185 / NCIMB 2190 / MS3)</name>
    <name type="common">Natronobacterium magadii</name>
    <dbReference type="NCBI Taxonomy" id="547559"/>
    <lineage>
        <taxon>Archaea</taxon>
        <taxon>Methanobacteriati</taxon>
        <taxon>Methanobacteriota</taxon>
        <taxon>Stenosarchaea group</taxon>
        <taxon>Halobacteria</taxon>
        <taxon>Halobacteriales</taxon>
        <taxon>Natrialbaceae</taxon>
        <taxon>Natrialba</taxon>
    </lineage>
</organism>
<proteinExistence type="predicted"/>
<reference evidence="5" key="1">
    <citation type="submission" date="2010-02" db="EMBL/GenBank/DDBJ databases">
        <title>Complete sequence of chromosome of Natrialba magadii ATCC 43099.</title>
        <authorList>
            <consortium name="US DOE Joint Genome Institute"/>
            <person name="Lucas S."/>
            <person name="Copeland A."/>
            <person name="Lapidus A."/>
            <person name="Cheng J.-F."/>
            <person name="Bruce D."/>
            <person name="Goodwin L."/>
            <person name="Pitluck S."/>
            <person name="Davenport K."/>
            <person name="Saunders E."/>
            <person name="Detter J.C."/>
            <person name="Han C."/>
            <person name="Tapia R."/>
            <person name="Land M."/>
            <person name="Hauser L."/>
            <person name="Kyrpides N."/>
            <person name="Mikhailova N."/>
            <person name="De Castro R.E."/>
            <person name="Maupin-Furlow J.A."/>
            <person name="Woyke T."/>
        </authorList>
    </citation>
    <scope>NUCLEOTIDE SEQUENCE [LARGE SCALE GENOMIC DNA]</scope>
    <source>
        <strain evidence="5">ATCC 43099 / DSM 3394 / CCM 3739 / CIP 104546 / IAM 13178 / JCM 8861 / NBRC 102185 / NCIMB 2190 / MS3</strain>
    </source>
</reference>
<protein>
    <submittedName>
        <fullName evidence="3">DUF304 domain protein</fullName>
    </submittedName>
    <submittedName>
        <fullName evidence="4">Membrane-flanked domain-containing protein</fullName>
    </submittedName>
</protein>
<dbReference type="PaxDb" id="547559-Nmag_1671"/>
<dbReference type="EMBL" id="CP001932">
    <property type="protein sequence ID" value="ADD05247.1"/>
    <property type="molecule type" value="Genomic_DNA"/>
</dbReference>
<dbReference type="OrthoDB" id="203544at2157"/>
<evidence type="ECO:0000259" key="2">
    <source>
        <dbReference type="Pfam" id="PF03703"/>
    </source>
</evidence>
<keyword evidence="1" id="KW-0472">Membrane</keyword>
<evidence type="ECO:0000256" key="1">
    <source>
        <dbReference type="SAM" id="Phobius"/>
    </source>
</evidence>
<sequence>MTPATLDWLHLSDDERVVWESRPHPITMGIRMPIAVGVVLLGFLLAAWSASDGMGALTYAGIALALGGAIVALIQYVFWRNTHYVITSAELYKKHGVVSRDVTQFRLDRVQNASLQQSVVGRVLGYGTLTVYTAGSGDPELTFERVPQPQRASGVLSDELGQIAHSTSPV</sequence>
<feature type="domain" description="YdbS-like PH" evidence="2">
    <location>
        <begin position="79"/>
        <end position="151"/>
    </location>
</feature>
<dbReference type="STRING" id="547559.Nmag_1671"/>
<reference evidence="4 6" key="3">
    <citation type="journal article" date="2014" name="PLoS Genet.">
        <title>Phylogenetically driven sequencing of extremely halophilic archaea reveals strategies for static and dynamic osmo-response.</title>
        <authorList>
            <person name="Becker E.A."/>
            <person name="Seitzer P.M."/>
            <person name="Tritt A."/>
            <person name="Larsen D."/>
            <person name="Krusor M."/>
            <person name="Yao A.I."/>
            <person name="Wu D."/>
            <person name="Madern D."/>
            <person name="Eisen J.A."/>
            <person name="Darling A.E."/>
            <person name="Facciotti M.T."/>
        </authorList>
    </citation>
    <scope>NUCLEOTIDE SEQUENCE [LARGE SCALE GENOMIC DNA]</scope>
    <source>
        <strain evidence="6">ATCC 43099 / DSM 3394 / CCM 3739 / CIP 104546 / IAM 13178 / JCM 8861 / NBRC 102185 / NCIMB 2190 / MS3</strain>
        <strain evidence="4">MS-3</strain>
    </source>
</reference>
<dbReference type="KEGG" id="nmg:Nmag_1671"/>
<feature type="transmembrane region" description="Helical" evidence="1">
    <location>
        <begin position="32"/>
        <end position="50"/>
    </location>
</feature>
<dbReference type="PANTHER" id="PTHR37938">
    <property type="entry name" value="BLL0215 PROTEIN"/>
    <property type="match status" value="1"/>
</dbReference>
<dbReference type="EMBL" id="AOHS01000039">
    <property type="protein sequence ID" value="ELY29030.1"/>
    <property type="molecule type" value="Genomic_DNA"/>
</dbReference>
<dbReference type="PATRIC" id="fig|547559.17.peg.2371"/>
<dbReference type="GeneID" id="8824511"/>
<gene>
    <name evidence="3" type="ordered locus">Nmag_1671</name>
    <name evidence="4" type="ORF">C500_11995</name>
</gene>
<evidence type="ECO:0000313" key="5">
    <source>
        <dbReference type="Proteomes" id="UP000001879"/>
    </source>
</evidence>
<name>D3SUI9_NATMM</name>
<dbReference type="Proteomes" id="UP000011543">
    <property type="component" value="Unassembled WGS sequence"/>
</dbReference>
<reference evidence="3 5" key="2">
    <citation type="journal article" date="2012" name="BMC Genomics">
        <title>A comparative genomics perspective on the genetic content of the alkaliphilic haloarchaeon Natrialba magadii ATCC 43099T.</title>
        <authorList>
            <person name="Siddaramappa S."/>
            <person name="Challacombe J.F."/>
            <person name="Decastro R.E."/>
            <person name="Pfeiffer F."/>
            <person name="Sastre D.E."/>
            <person name="Gimenez M.I."/>
            <person name="Paggi R.A."/>
            <person name="Detter J.C."/>
            <person name="Davenport K.W."/>
            <person name="Goodwin L.A."/>
            <person name="Kyrpides N."/>
            <person name="Tapia R."/>
            <person name="Pitluck S."/>
            <person name="Lucas S."/>
            <person name="Woyke T."/>
            <person name="Maupin-Furlow J.A."/>
        </authorList>
    </citation>
    <scope>NUCLEOTIDE SEQUENCE [LARGE SCALE GENOMIC DNA]</scope>
    <source>
        <strain evidence="3">ATCC 43099</strain>
        <strain evidence="5">ATCC 43099 / DSM 3394 / CCM 3739 / CIP 104546 / IAM 13178 / JCM 8861 / NBRC 102185 / NCIMB 2190 / MS3</strain>
    </source>
</reference>
<dbReference type="InterPro" id="IPR005182">
    <property type="entry name" value="YdbS-like_PH"/>
</dbReference>